<dbReference type="GO" id="GO:0051920">
    <property type="term" value="F:peroxiredoxin activity"/>
    <property type="evidence" value="ECO:0007669"/>
    <property type="project" value="InterPro"/>
</dbReference>
<feature type="region of interest" description="Disordered" evidence="1">
    <location>
        <begin position="148"/>
        <end position="173"/>
    </location>
</feature>
<evidence type="ECO:0000313" key="4">
    <source>
        <dbReference type="Proteomes" id="UP001271007"/>
    </source>
</evidence>
<dbReference type="Proteomes" id="UP001271007">
    <property type="component" value="Unassembled WGS sequence"/>
</dbReference>
<protein>
    <recommendedName>
        <fullName evidence="2">Carboxymuconolactone decarboxylase-like domain-containing protein</fullName>
    </recommendedName>
</protein>
<dbReference type="Pfam" id="PF02627">
    <property type="entry name" value="CMD"/>
    <property type="match status" value="1"/>
</dbReference>
<keyword evidence="4" id="KW-1185">Reference proteome</keyword>
<dbReference type="InterPro" id="IPR029032">
    <property type="entry name" value="AhpD-like"/>
</dbReference>
<dbReference type="PANTHER" id="PTHR33570:SF2">
    <property type="entry name" value="CARBOXYMUCONOLACTONE DECARBOXYLASE-LIKE DOMAIN-CONTAINING PROTEIN"/>
    <property type="match status" value="1"/>
</dbReference>
<dbReference type="PANTHER" id="PTHR33570">
    <property type="entry name" value="4-CARBOXYMUCONOLACTONE DECARBOXYLASE FAMILY PROTEIN"/>
    <property type="match status" value="1"/>
</dbReference>
<evidence type="ECO:0000313" key="3">
    <source>
        <dbReference type="EMBL" id="KAK3057188.1"/>
    </source>
</evidence>
<feature type="domain" description="Carboxymuconolactone decarboxylase-like" evidence="2">
    <location>
        <begin position="58"/>
        <end position="139"/>
    </location>
</feature>
<dbReference type="EMBL" id="JAWDJX010000004">
    <property type="protein sequence ID" value="KAK3057188.1"/>
    <property type="molecule type" value="Genomic_DNA"/>
</dbReference>
<dbReference type="Gene3D" id="1.20.1290.10">
    <property type="entry name" value="AhpD-like"/>
    <property type="match status" value="1"/>
</dbReference>
<sequence>MSSDKSFPTYVADYSADEIKKAHEVLYNEGLRMRIKVAGEDYVRKSLDAAKDPFSKPMQEFVAEACWGWVWSRPGLELKTRSFLNIVMLCSQNRSTELATHVRGALRNGATEEEIREVILQATAYCGMPAGIEGFRVAAQAIKSYREEEQRKGHHVDGHQDLGLEQRMSMEDV</sequence>
<accession>A0AAJ0GGP1</accession>
<dbReference type="InterPro" id="IPR052512">
    <property type="entry name" value="4CMD/NDH-1_regulator"/>
</dbReference>
<comment type="caution">
    <text evidence="3">The sequence shown here is derived from an EMBL/GenBank/DDBJ whole genome shotgun (WGS) entry which is preliminary data.</text>
</comment>
<organism evidence="3 4">
    <name type="scientific">Extremus antarcticus</name>
    <dbReference type="NCBI Taxonomy" id="702011"/>
    <lineage>
        <taxon>Eukaryota</taxon>
        <taxon>Fungi</taxon>
        <taxon>Dikarya</taxon>
        <taxon>Ascomycota</taxon>
        <taxon>Pezizomycotina</taxon>
        <taxon>Dothideomycetes</taxon>
        <taxon>Dothideomycetidae</taxon>
        <taxon>Mycosphaerellales</taxon>
        <taxon>Extremaceae</taxon>
        <taxon>Extremus</taxon>
    </lineage>
</organism>
<proteinExistence type="predicted"/>
<name>A0AAJ0GGP1_9PEZI</name>
<dbReference type="AlphaFoldDB" id="A0AAJ0GGP1"/>
<dbReference type="InterPro" id="IPR003779">
    <property type="entry name" value="CMD-like"/>
</dbReference>
<reference evidence="3" key="1">
    <citation type="submission" date="2023-04" db="EMBL/GenBank/DDBJ databases">
        <title>Black Yeasts Isolated from many extreme environments.</title>
        <authorList>
            <person name="Coleine C."/>
            <person name="Stajich J.E."/>
            <person name="Selbmann L."/>
        </authorList>
    </citation>
    <scope>NUCLEOTIDE SEQUENCE</scope>
    <source>
        <strain evidence="3">CCFEE 5312</strain>
    </source>
</reference>
<dbReference type="SUPFAM" id="SSF69118">
    <property type="entry name" value="AhpD-like"/>
    <property type="match status" value="1"/>
</dbReference>
<evidence type="ECO:0000256" key="1">
    <source>
        <dbReference type="SAM" id="MobiDB-lite"/>
    </source>
</evidence>
<gene>
    <name evidence="3" type="ORF">LTR09_002227</name>
</gene>
<evidence type="ECO:0000259" key="2">
    <source>
        <dbReference type="Pfam" id="PF02627"/>
    </source>
</evidence>